<proteinExistence type="predicted"/>
<dbReference type="GO" id="GO:0008270">
    <property type="term" value="F:zinc ion binding"/>
    <property type="evidence" value="ECO:0007669"/>
    <property type="project" value="TreeGrafter"/>
</dbReference>
<reference evidence="2" key="1">
    <citation type="submission" date="2018-05" db="EMBL/GenBank/DDBJ databases">
        <authorList>
            <person name="Lanie J.A."/>
            <person name="Ng W.-L."/>
            <person name="Kazmierczak K.M."/>
            <person name="Andrzejewski T.M."/>
            <person name="Davidsen T.M."/>
            <person name="Wayne K.J."/>
            <person name="Tettelin H."/>
            <person name="Glass J.I."/>
            <person name="Rusch D."/>
            <person name="Podicherti R."/>
            <person name="Tsui H.-C.T."/>
            <person name="Winkler M.E."/>
        </authorList>
    </citation>
    <scope>NUCLEOTIDE SEQUENCE</scope>
</reference>
<dbReference type="GO" id="GO:0042578">
    <property type="term" value="F:phosphoric ester hydrolase activity"/>
    <property type="evidence" value="ECO:0007669"/>
    <property type="project" value="TreeGrafter"/>
</dbReference>
<dbReference type="SUPFAM" id="SSF89550">
    <property type="entry name" value="PHP domain-like"/>
    <property type="match status" value="1"/>
</dbReference>
<dbReference type="PANTHER" id="PTHR36928:SF1">
    <property type="entry name" value="PHOSPHATASE YCDX-RELATED"/>
    <property type="match status" value="1"/>
</dbReference>
<gene>
    <name evidence="2" type="ORF">METZ01_LOCUS157149</name>
</gene>
<dbReference type="InterPro" id="IPR016195">
    <property type="entry name" value="Pol/histidinol_Pase-like"/>
</dbReference>
<dbReference type="CDD" id="cd07432">
    <property type="entry name" value="PHP_HisPPase"/>
    <property type="match status" value="1"/>
</dbReference>
<dbReference type="InterPro" id="IPR003141">
    <property type="entry name" value="Pol/His_phosphatase_N"/>
</dbReference>
<dbReference type="Gene3D" id="3.20.20.140">
    <property type="entry name" value="Metal-dependent hydrolases"/>
    <property type="match status" value="1"/>
</dbReference>
<evidence type="ECO:0000259" key="1">
    <source>
        <dbReference type="SMART" id="SM00481"/>
    </source>
</evidence>
<accession>A0A382ARY6</accession>
<organism evidence="2">
    <name type="scientific">marine metagenome</name>
    <dbReference type="NCBI Taxonomy" id="408172"/>
    <lineage>
        <taxon>unclassified sequences</taxon>
        <taxon>metagenomes</taxon>
        <taxon>ecological metagenomes</taxon>
    </lineage>
</organism>
<dbReference type="SMART" id="SM00481">
    <property type="entry name" value="POLIIIAc"/>
    <property type="match status" value="1"/>
</dbReference>
<dbReference type="AlphaFoldDB" id="A0A382ARY6"/>
<name>A0A382ARY6_9ZZZZ</name>
<dbReference type="Pfam" id="PF02811">
    <property type="entry name" value="PHP"/>
    <property type="match status" value="1"/>
</dbReference>
<dbReference type="InterPro" id="IPR004013">
    <property type="entry name" value="PHP_dom"/>
</dbReference>
<protein>
    <recommendedName>
        <fullName evidence="1">Polymerase/histidinol phosphatase N-terminal domain-containing protein</fullName>
    </recommendedName>
</protein>
<feature type="domain" description="Polymerase/histidinol phosphatase N-terminal" evidence="1">
    <location>
        <begin position="2"/>
        <end position="75"/>
    </location>
</feature>
<dbReference type="GO" id="GO:0005829">
    <property type="term" value="C:cytosol"/>
    <property type="evidence" value="ECO:0007669"/>
    <property type="project" value="TreeGrafter"/>
</dbReference>
<sequence length="221" mass="23852">MYDFHTHTFLSDGVLSPIELIRRAVHIGYKVMAITDHVGPGNLEFILNALKKDCELAEKYWDIQVMPGVEITHTPKEDLDRLAKEARELGAGIVNVHGETITEPVEPGTNMAAVSSGNVDILAHPGLITEEEASIAASNGVFLEVSGRKGHGLANGHVVKTAASTGANLILDSDAHEPQDLMTREYAEKVAIGSGLSPEQAVSLLDRSPIVLLENLKTQRY</sequence>
<dbReference type="PANTHER" id="PTHR36928">
    <property type="entry name" value="PHOSPHATASE YCDX-RELATED"/>
    <property type="match status" value="1"/>
</dbReference>
<dbReference type="InterPro" id="IPR050243">
    <property type="entry name" value="PHP_phosphatase"/>
</dbReference>
<evidence type="ECO:0000313" key="2">
    <source>
        <dbReference type="EMBL" id="SVB04295.1"/>
    </source>
</evidence>
<dbReference type="EMBL" id="UINC01026584">
    <property type="protein sequence ID" value="SVB04295.1"/>
    <property type="molecule type" value="Genomic_DNA"/>
</dbReference>
<dbReference type="NCBIfam" id="NF004981">
    <property type="entry name" value="PRK06361.1"/>
    <property type="match status" value="1"/>
</dbReference>